<evidence type="ECO:0000256" key="5">
    <source>
        <dbReference type="ARBA" id="ARBA00022748"/>
    </source>
</evidence>
<dbReference type="Pfam" id="PF03918">
    <property type="entry name" value="CcmH"/>
    <property type="match status" value="1"/>
</dbReference>
<dbReference type="CDD" id="cd16378">
    <property type="entry name" value="CcmH_N"/>
    <property type="match status" value="1"/>
</dbReference>
<keyword evidence="5" id="KW-0201">Cytochrome c-type biogenesis</keyword>
<feature type="signal peptide" evidence="7">
    <location>
        <begin position="1"/>
        <end position="20"/>
    </location>
</feature>
<dbReference type="Gene3D" id="1.10.8.640">
    <property type="entry name" value="Cytochrome C biogenesis protein"/>
    <property type="match status" value="1"/>
</dbReference>
<keyword evidence="7" id="KW-1133">Transmembrane helix</keyword>
<keyword evidence="4 7" id="KW-0732">Signal</keyword>
<dbReference type="EMBL" id="JBHRYB010000013">
    <property type="protein sequence ID" value="MFC3680870.1"/>
    <property type="molecule type" value="Genomic_DNA"/>
</dbReference>
<keyword evidence="10" id="KW-1185">Reference proteome</keyword>
<keyword evidence="2 7" id="KW-0349">Heme</keyword>
<keyword evidence="3 7" id="KW-0479">Metal-binding</keyword>
<comment type="function">
    <text evidence="7">Possible subunit of a heme lyase.</text>
</comment>
<feature type="chain" id="PRO_5045010170" description="Cytochrome c-type biogenesis protein" evidence="7">
    <location>
        <begin position="21"/>
        <end position="163"/>
    </location>
</feature>
<evidence type="ECO:0000256" key="1">
    <source>
        <dbReference type="ARBA" id="ARBA00010342"/>
    </source>
</evidence>
<dbReference type="Proteomes" id="UP001595722">
    <property type="component" value="Unassembled WGS sequence"/>
</dbReference>
<comment type="caution">
    <text evidence="9">The sequence shown here is derived from an EMBL/GenBank/DDBJ whole genome shotgun (WGS) entry which is preliminary data.</text>
</comment>
<evidence type="ECO:0000256" key="4">
    <source>
        <dbReference type="ARBA" id="ARBA00022729"/>
    </source>
</evidence>
<feature type="domain" description="CcmH/CycL/Ccl2/NrfF N-terminal" evidence="8">
    <location>
        <begin position="10"/>
        <end position="149"/>
    </location>
</feature>
<dbReference type="RefSeq" id="WP_376866969.1">
    <property type="nucleotide sequence ID" value="NZ_JBHRYB010000013.1"/>
</dbReference>
<sequence length="163" mass="18658">MMMKTAFFVFSLVFSSLSLAVVEGHKYPFDNQQDTERFNQLAEDLRCPKCQNQNLADSNAPVARDMRDKVYELMQQGKTDDEVVGYMVDRYGDFVRYNPPMRAETFLLWFGPAILFVFGLILLIGIRRSSKNTSNQPLTAEEKAKLEQLKNAAQRSSEKGQKS</sequence>
<gene>
    <name evidence="9" type="ORF">ACFOMG_12245</name>
</gene>
<organism evidence="9 10">
    <name type="scientific">Bacterioplanoides pacificum</name>
    <dbReference type="NCBI Taxonomy" id="1171596"/>
    <lineage>
        <taxon>Bacteria</taxon>
        <taxon>Pseudomonadati</taxon>
        <taxon>Pseudomonadota</taxon>
        <taxon>Gammaproteobacteria</taxon>
        <taxon>Oceanospirillales</taxon>
        <taxon>Oceanospirillaceae</taxon>
        <taxon>Bacterioplanoides</taxon>
    </lineage>
</organism>
<accession>A0ABV7VTI6</accession>
<evidence type="ECO:0000313" key="10">
    <source>
        <dbReference type="Proteomes" id="UP001595722"/>
    </source>
</evidence>
<proteinExistence type="inferred from homology"/>
<name>A0ABV7VTI6_9GAMM</name>
<evidence type="ECO:0000256" key="7">
    <source>
        <dbReference type="RuleBase" id="RU364112"/>
    </source>
</evidence>
<dbReference type="InterPro" id="IPR051263">
    <property type="entry name" value="C-type_cytochrome_biogenesis"/>
</dbReference>
<dbReference type="InterPro" id="IPR005616">
    <property type="entry name" value="CcmH/CycL/Ccl2/NrfF_N"/>
</dbReference>
<evidence type="ECO:0000256" key="2">
    <source>
        <dbReference type="ARBA" id="ARBA00022617"/>
    </source>
</evidence>
<reference evidence="10" key="1">
    <citation type="journal article" date="2019" name="Int. J. Syst. Evol. Microbiol.">
        <title>The Global Catalogue of Microorganisms (GCM) 10K type strain sequencing project: providing services to taxonomists for standard genome sequencing and annotation.</title>
        <authorList>
            <consortium name="The Broad Institute Genomics Platform"/>
            <consortium name="The Broad Institute Genome Sequencing Center for Infectious Disease"/>
            <person name="Wu L."/>
            <person name="Ma J."/>
        </authorList>
    </citation>
    <scope>NUCLEOTIDE SEQUENCE [LARGE SCALE GENOMIC DNA]</scope>
    <source>
        <strain evidence="10">KCTC 42424</strain>
    </source>
</reference>
<dbReference type="PANTHER" id="PTHR47870">
    <property type="entry name" value="CYTOCHROME C-TYPE BIOGENESIS PROTEIN CCMH"/>
    <property type="match status" value="1"/>
</dbReference>
<feature type="transmembrane region" description="Helical" evidence="7">
    <location>
        <begin position="106"/>
        <end position="126"/>
    </location>
</feature>
<comment type="similarity">
    <text evidence="1 7">Belongs to the CcmH/CycL/Ccl2/NrfF family.</text>
</comment>
<dbReference type="PANTHER" id="PTHR47870:SF1">
    <property type="entry name" value="CYTOCHROME C-TYPE BIOGENESIS PROTEIN CCMH"/>
    <property type="match status" value="1"/>
</dbReference>
<keyword evidence="6 7" id="KW-0408">Iron</keyword>
<evidence type="ECO:0000256" key="6">
    <source>
        <dbReference type="ARBA" id="ARBA00023004"/>
    </source>
</evidence>
<keyword evidence="7" id="KW-0812">Transmembrane</keyword>
<evidence type="ECO:0000256" key="3">
    <source>
        <dbReference type="ARBA" id="ARBA00022723"/>
    </source>
</evidence>
<protein>
    <recommendedName>
        <fullName evidence="7">Cytochrome c-type biogenesis protein</fullName>
    </recommendedName>
</protein>
<dbReference type="InterPro" id="IPR038297">
    <property type="entry name" value="CcmH/CycL/NrfF/Ccl2_sf"/>
</dbReference>
<evidence type="ECO:0000313" key="9">
    <source>
        <dbReference type="EMBL" id="MFC3680870.1"/>
    </source>
</evidence>
<evidence type="ECO:0000259" key="8">
    <source>
        <dbReference type="Pfam" id="PF03918"/>
    </source>
</evidence>
<keyword evidence="7" id="KW-0472">Membrane</keyword>